<dbReference type="GO" id="GO:0005975">
    <property type="term" value="P:carbohydrate metabolic process"/>
    <property type="evidence" value="ECO:0007669"/>
    <property type="project" value="InterPro"/>
</dbReference>
<evidence type="ECO:0000259" key="3">
    <source>
        <dbReference type="PROSITE" id="PS51677"/>
    </source>
</evidence>
<dbReference type="GO" id="GO:0016810">
    <property type="term" value="F:hydrolase activity, acting on carbon-nitrogen (but not peptide) bonds"/>
    <property type="evidence" value="ECO:0007669"/>
    <property type="project" value="InterPro"/>
</dbReference>
<dbReference type="PANTHER" id="PTHR10587">
    <property type="entry name" value="GLYCOSYL TRANSFERASE-RELATED"/>
    <property type="match status" value="1"/>
</dbReference>
<dbReference type="RefSeq" id="WP_188743264.1">
    <property type="nucleotide sequence ID" value="NZ_BAABFW010000030.1"/>
</dbReference>
<proteinExistence type="predicted"/>
<dbReference type="EMBL" id="BMMD01000010">
    <property type="protein sequence ID" value="GGJ81325.1"/>
    <property type="molecule type" value="Genomic_DNA"/>
</dbReference>
<dbReference type="CDD" id="cd10917">
    <property type="entry name" value="CE4_NodB_like_6s_7s"/>
    <property type="match status" value="1"/>
</dbReference>
<dbReference type="InterPro" id="IPR050248">
    <property type="entry name" value="Polysacc_deacetylase_ArnD"/>
</dbReference>
<reference evidence="4" key="2">
    <citation type="submission" date="2020-09" db="EMBL/GenBank/DDBJ databases">
        <authorList>
            <person name="Sun Q."/>
            <person name="Zhou Y."/>
        </authorList>
    </citation>
    <scope>NUCLEOTIDE SEQUENCE</scope>
    <source>
        <strain evidence="4">CGMCC 1.8984</strain>
    </source>
</reference>
<keyword evidence="5" id="KW-1185">Reference proteome</keyword>
<dbReference type="GO" id="GO:0016020">
    <property type="term" value="C:membrane"/>
    <property type="evidence" value="ECO:0007669"/>
    <property type="project" value="TreeGrafter"/>
</dbReference>
<dbReference type="AlphaFoldDB" id="A0A917PJ12"/>
<keyword evidence="1" id="KW-0479">Metal-binding</keyword>
<sequence length="182" mass="19789">MPRLGPEEAPGLVARLGPSKHTEALIEALRDLRAPATFFLQGVNVEDRADVVGRLVAEEHELGNHTWGHPYLTKLPDPEVRAEIERTQVAISAAAGVQPTSLRPPYGDVDHRVRGLAGLPIVVWDVDTNDWQEPGGDVVAERAISRSSRGSIVLMHDTHEETWPQCPASSTACATAASRSRR</sequence>
<dbReference type="InterPro" id="IPR002509">
    <property type="entry name" value="NODB_dom"/>
</dbReference>
<organism evidence="4 5">
    <name type="scientific">Agromyces bauzanensis</name>
    <dbReference type="NCBI Taxonomy" id="1308924"/>
    <lineage>
        <taxon>Bacteria</taxon>
        <taxon>Bacillati</taxon>
        <taxon>Actinomycetota</taxon>
        <taxon>Actinomycetes</taxon>
        <taxon>Micrococcales</taxon>
        <taxon>Microbacteriaceae</taxon>
        <taxon>Agromyces</taxon>
    </lineage>
</organism>
<dbReference type="Pfam" id="PF01522">
    <property type="entry name" value="Polysacc_deac_1"/>
    <property type="match status" value="1"/>
</dbReference>
<dbReference type="PROSITE" id="PS51677">
    <property type="entry name" value="NODB"/>
    <property type="match status" value="1"/>
</dbReference>
<evidence type="ECO:0000256" key="2">
    <source>
        <dbReference type="ARBA" id="ARBA00022801"/>
    </source>
</evidence>
<protein>
    <recommendedName>
        <fullName evidence="3">NodB homology domain-containing protein</fullName>
    </recommendedName>
</protein>
<evidence type="ECO:0000313" key="4">
    <source>
        <dbReference type="EMBL" id="GGJ81325.1"/>
    </source>
</evidence>
<dbReference type="Proteomes" id="UP000636956">
    <property type="component" value="Unassembled WGS sequence"/>
</dbReference>
<evidence type="ECO:0000313" key="5">
    <source>
        <dbReference type="Proteomes" id="UP000636956"/>
    </source>
</evidence>
<dbReference type="PANTHER" id="PTHR10587:SF133">
    <property type="entry name" value="CHITIN DEACETYLASE 1-RELATED"/>
    <property type="match status" value="1"/>
</dbReference>
<gene>
    <name evidence="4" type="ORF">GCM10011372_19670</name>
</gene>
<dbReference type="InterPro" id="IPR011330">
    <property type="entry name" value="Glyco_hydro/deAcase_b/a-brl"/>
</dbReference>
<feature type="domain" description="NodB homology" evidence="3">
    <location>
        <begin position="8"/>
        <end position="182"/>
    </location>
</feature>
<reference evidence="4" key="1">
    <citation type="journal article" date="2014" name="Int. J. Syst. Evol. Microbiol.">
        <title>Complete genome sequence of Corynebacterium casei LMG S-19264T (=DSM 44701T), isolated from a smear-ripened cheese.</title>
        <authorList>
            <consortium name="US DOE Joint Genome Institute (JGI-PGF)"/>
            <person name="Walter F."/>
            <person name="Albersmeier A."/>
            <person name="Kalinowski J."/>
            <person name="Ruckert C."/>
        </authorList>
    </citation>
    <scope>NUCLEOTIDE SEQUENCE</scope>
    <source>
        <strain evidence="4">CGMCC 1.8984</strain>
    </source>
</reference>
<dbReference type="Gene3D" id="3.20.20.370">
    <property type="entry name" value="Glycoside hydrolase/deacetylase"/>
    <property type="match status" value="1"/>
</dbReference>
<evidence type="ECO:0000256" key="1">
    <source>
        <dbReference type="ARBA" id="ARBA00022723"/>
    </source>
</evidence>
<comment type="caution">
    <text evidence="4">The sequence shown here is derived from an EMBL/GenBank/DDBJ whole genome shotgun (WGS) entry which is preliminary data.</text>
</comment>
<accession>A0A917PJ12</accession>
<name>A0A917PJ12_9MICO</name>
<keyword evidence="2" id="KW-0378">Hydrolase</keyword>
<dbReference type="SUPFAM" id="SSF88713">
    <property type="entry name" value="Glycoside hydrolase/deacetylase"/>
    <property type="match status" value="1"/>
</dbReference>
<dbReference type="GO" id="GO:0046872">
    <property type="term" value="F:metal ion binding"/>
    <property type="evidence" value="ECO:0007669"/>
    <property type="project" value="UniProtKB-KW"/>
</dbReference>